<dbReference type="InterPro" id="IPR036034">
    <property type="entry name" value="PDZ_sf"/>
</dbReference>
<dbReference type="InterPro" id="IPR001478">
    <property type="entry name" value="PDZ"/>
</dbReference>
<evidence type="ECO:0000313" key="2">
    <source>
        <dbReference type="EMBL" id="CAG2067812.1"/>
    </source>
</evidence>
<dbReference type="InterPro" id="IPR051569">
    <property type="entry name" value="SHANK"/>
</dbReference>
<feature type="domain" description="PDZ" evidence="1">
    <location>
        <begin position="87"/>
        <end position="147"/>
    </location>
</feature>
<dbReference type="PANTHER" id="PTHR24135:SF28">
    <property type="entry name" value="LD13733P"/>
    <property type="match status" value="1"/>
</dbReference>
<dbReference type="EMBL" id="CAJPIN010075868">
    <property type="protein sequence ID" value="CAG2067812.1"/>
    <property type="molecule type" value="Genomic_DNA"/>
</dbReference>
<feature type="non-terminal residue" evidence="2">
    <location>
        <position position="1"/>
    </location>
</feature>
<dbReference type="PROSITE" id="PS50106">
    <property type="entry name" value="PDZ"/>
    <property type="match status" value="1"/>
</dbReference>
<keyword evidence="3" id="KW-1185">Reference proteome</keyword>
<sequence length="198" mass="21501">VTGTTDCGLLEGSLRGQGSGLFPVHCVQEVRLRQGVVVPPPALPQPPPPVLTSQRSTTRVQGRRESMHKHFATAPRLKKQLPAEPRTVVLHRARKGFGFVLRGAKATSPLMELQPSERCPALQYLDDVDKGGVADMSGLKKGDYLLAGQTSGTSWELNTGPLFQQPGSLTTVPRGWLALNSKSSHRTKSDEEIRTLFS</sequence>
<organism evidence="2 3">
    <name type="scientific">Timema podura</name>
    <name type="common">Walking stick</name>
    <dbReference type="NCBI Taxonomy" id="61482"/>
    <lineage>
        <taxon>Eukaryota</taxon>
        <taxon>Metazoa</taxon>
        <taxon>Ecdysozoa</taxon>
        <taxon>Arthropoda</taxon>
        <taxon>Hexapoda</taxon>
        <taxon>Insecta</taxon>
        <taxon>Pterygota</taxon>
        <taxon>Neoptera</taxon>
        <taxon>Polyneoptera</taxon>
        <taxon>Phasmatodea</taxon>
        <taxon>Timematodea</taxon>
        <taxon>Timematoidea</taxon>
        <taxon>Timematidae</taxon>
        <taxon>Timema</taxon>
    </lineage>
</organism>
<accession>A0ABN7PJ79</accession>
<evidence type="ECO:0000259" key="1">
    <source>
        <dbReference type="PROSITE" id="PS50106"/>
    </source>
</evidence>
<gene>
    <name evidence="2" type="ORF">TPAB3V08_LOCUS14755</name>
</gene>
<name>A0ABN7PJ79_TIMPD</name>
<evidence type="ECO:0000313" key="3">
    <source>
        <dbReference type="Proteomes" id="UP001153148"/>
    </source>
</evidence>
<protein>
    <recommendedName>
        <fullName evidence="1">PDZ domain-containing protein</fullName>
    </recommendedName>
</protein>
<dbReference type="Proteomes" id="UP001153148">
    <property type="component" value="Unassembled WGS sequence"/>
</dbReference>
<dbReference type="PANTHER" id="PTHR24135">
    <property type="entry name" value="SH3 AND MULTIPLE ANKYRIN REPEAT DOMAINS PROTEIN"/>
    <property type="match status" value="1"/>
</dbReference>
<reference evidence="2" key="1">
    <citation type="submission" date="2021-03" db="EMBL/GenBank/DDBJ databases">
        <authorList>
            <person name="Tran Van P."/>
        </authorList>
    </citation>
    <scope>NUCLEOTIDE SEQUENCE</scope>
</reference>
<proteinExistence type="predicted"/>
<dbReference type="SUPFAM" id="SSF50156">
    <property type="entry name" value="PDZ domain-like"/>
    <property type="match status" value="1"/>
</dbReference>
<comment type="caution">
    <text evidence="2">The sequence shown here is derived from an EMBL/GenBank/DDBJ whole genome shotgun (WGS) entry which is preliminary data.</text>
</comment>
<dbReference type="Gene3D" id="2.30.42.10">
    <property type="match status" value="1"/>
</dbReference>